<evidence type="ECO:0000259" key="2">
    <source>
        <dbReference type="Pfam" id="PF04773"/>
    </source>
</evidence>
<proteinExistence type="predicted"/>
<dbReference type="PANTHER" id="PTHR30273">
    <property type="entry name" value="PERIPLASMIC SIGNAL SENSOR AND SIGMA FACTOR ACTIVATOR FECR-RELATED"/>
    <property type="match status" value="1"/>
</dbReference>
<dbReference type="PANTHER" id="PTHR30273:SF2">
    <property type="entry name" value="PROTEIN FECR"/>
    <property type="match status" value="1"/>
</dbReference>
<keyword evidence="1" id="KW-0812">Transmembrane</keyword>
<dbReference type="EMBL" id="RBWS01000027">
    <property type="protein sequence ID" value="RKO68693.1"/>
    <property type="molecule type" value="Genomic_DNA"/>
</dbReference>
<name>A0A420VQS8_9SPHI</name>
<sequence>MKTKNEKFRHIFNITPEDRLSDEDKAQLFQRIAHSTNKKRRQRLLVYVGSLVAAACLLVCFKLFPPISTGAHAALDIERIASISQTFNKNKDSLQLISVDPKAENHAISFLKVNDRTEMLNLLDLNNSAEAAKYNTVFVPYGKRQEFILPDKTKVWLNAGSYLTYSPDMLGKPREVYLNGEGYFDVAHNGTTFIVKTKNAAVKVLGTTFNVSSYEEDKKMAIELITGKVELSSPHFKNVTMVPGQFIAYDLQQHKILIDNKADGNEILWTKKQLVLDRLSTKDLIKKLERIYNVQIHADQSVLENTTVYSGRINLDVSILTSLSNIYELKNYTITQQEKEVWIKNN</sequence>
<evidence type="ECO:0000313" key="5">
    <source>
        <dbReference type="Proteomes" id="UP000282423"/>
    </source>
</evidence>
<dbReference type="Gene3D" id="2.60.120.1440">
    <property type="match status" value="1"/>
</dbReference>
<dbReference type="OrthoDB" id="1452822at2"/>
<dbReference type="InterPro" id="IPR012373">
    <property type="entry name" value="Ferrdict_sens_TM"/>
</dbReference>
<comment type="caution">
    <text evidence="4">The sequence shown here is derived from an EMBL/GenBank/DDBJ whole genome shotgun (WGS) entry which is preliminary data.</text>
</comment>
<feature type="domain" description="FecR protein" evidence="2">
    <location>
        <begin position="140"/>
        <end position="230"/>
    </location>
</feature>
<accession>A0A420VQS8</accession>
<protein>
    <submittedName>
        <fullName evidence="4">FecR family protein</fullName>
    </submittedName>
</protein>
<dbReference type="RefSeq" id="WP_121127140.1">
    <property type="nucleotide sequence ID" value="NZ_RBWS01000027.1"/>
</dbReference>
<evidence type="ECO:0000259" key="3">
    <source>
        <dbReference type="Pfam" id="PF16344"/>
    </source>
</evidence>
<gene>
    <name evidence="4" type="ORF">D7322_26175</name>
</gene>
<dbReference type="GO" id="GO:0016989">
    <property type="term" value="F:sigma factor antagonist activity"/>
    <property type="evidence" value="ECO:0007669"/>
    <property type="project" value="TreeGrafter"/>
</dbReference>
<dbReference type="Proteomes" id="UP000282423">
    <property type="component" value="Unassembled WGS sequence"/>
</dbReference>
<dbReference type="AlphaFoldDB" id="A0A420VQS8"/>
<keyword evidence="1" id="KW-0472">Membrane</keyword>
<feature type="domain" description="Protein FecR C-terminal" evidence="3">
    <location>
        <begin position="274"/>
        <end position="342"/>
    </location>
</feature>
<keyword evidence="5" id="KW-1185">Reference proteome</keyword>
<dbReference type="Pfam" id="PF16344">
    <property type="entry name" value="FecR_C"/>
    <property type="match status" value="1"/>
</dbReference>
<dbReference type="InterPro" id="IPR032508">
    <property type="entry name" value="FecR_C"/>
</dbReference>
<dbReference type="InterPro" id="IPR006860">
    <property type="entry name" value="FecR"/>
</dbReference>
<evidence type="ECO:0000256" key="1">
    <source>
        <dbReference type="SAM" id="Phobius"/>
    </source>
</evidence>
<evidence type="ECO:0000313" key="4">
    <source>
        <dbReference type="EMBL" id="RKO68693.1"/>
    </source>
</evidence>
<feature type="transmembrane region" description="Helical" evidence="1">
    <location>
        <begin position="44"/>
        <end position="64"/>
    </location>
</feature>
<keyword evidence="1" id="KW-1133">Transmembrane helix</keyword>
<organism evidence="4 5">
    <name type="scientific">Sphingobacterium puteale</name>
    <dbReference type="NCBI Taxonomy" id="2420510"/>
    <lineage>
        <taxon>Bacteria</taxon>
        <taxon>Pseudomonadati</taxon>
        <taxon>Bacteroidota</taxon>
        <taxon>Sphingobacteriia</taxon>
        <taxon>Sphingobacteriales</taxon>
        <taxon>Sphingobacteriaceae</taxon>
        <taxon>Sphingobacterium</taxon>
    </lineage>
</organism>
<dbReference type="Pfam" id="PF04773">
    <property type="entry name" value="FecR"/>
    <property type="match status" value="1"/>
</dbReference>
<dbReference type="Gene3D" id="3.55.50.30">
    <property type="match status" value="1"/>
</dbReference>
<reference evidence="4 5" key="1">
    <citation type="submission" date="2018-10" db="EMBL/GenBank/DDBJ databases">
        <title>Sphingobacterium sp. M05W1-28.</title>
        <authorList>
            <person name="Cai H."/>
        </authorList>
    </citation>
    <scope>NUCLEOTIDE SEQUENCE [LARGE SCALE GENOMIC DNA]</scope>
    <source>
        <strain evidence="4 5">M05W1-28</strain>
    </source>
</reference>